<protein>
    <submittedName>
        <fullName evidence="1">Uncharacterized protein</fullName>
    </submittedName>
</protein>
<comment type="caution">
    <text evidence="1">The sequence shown here is derived from an EMBL/GenBank/DDBJ whole genome shotgun (WGS) entry which is preliminary data.</text>
</comment>
<dbReference type="EMBL" id="VLNT01000007">
    <property type="protein sequence ID" value="TSD62797.1"/>
    <property type="molecule type" value="Genomic_DNA"/>
</dbReference>
<dbReference type="Proteomes" id="UP000316988">
    <property type="component" value="Unassembled WGS sequence"/>
</dbReference>
<accession>A0A554S8X8</accession>
<dbReference type="OrthoDB" id="3637625at2"/>
<name>A0A554S8X8_9ACTN</name>
<gene>
    <name evidence="1" type="ORF">FNM00_10515</name>
</gene>
<sequence length="107" mass="11142">MLTFALDVAMQMFRQGAETDGIVTTVRRLAAAYEVDDLRLSVAARTIHVQHRPPGGDESIVLLGVIDADDSRDRCAGGGPLTPPSNGGPVREPMAVGLQPFVASGGG</sequence>
<evidence type="ECO:0000313" key="1">
    <source>
        <dbReference type="EMBL" id="TSD62797.1"/>
    </source>
</evidence>
<dbReference type="RefSeq" id="WP_143913392.1">
    <property type="nucleotide sequence ID" value="NZ_VLNT01000007.1"/>
</dbReference>
<evidence type="ECO:0000313" key="2">
    <source>
        <dbReference type="Proteomes" id="UP000316988"/>
    </source>
</evidence>
<proteinExistence type="predicted"/>
<reference evidence="1 2" key="1">
    <citation type="submission" date="2019-07" db="EMBL/GenBank/DDBJ databases">
        <authorList>
            <person name="Zhao L.H."/>
        </authorList>
    </citation>
    <scope>NUCLEOTIDE SEQUENCE [LARGE SCALE GENOMIC DNA]</scope>
    <source>
        <strain evidence="1 2">Co35</strain>
    </source>
</reference>
<organism evidence="1 2">
    <name type="scientific">Aeromicrobium piscarium</name>
    <dbReference type="NCBI Taxonomy" id="2590901"/>
    <lineage>
        <taxon>Bacteria</taxon>
        <taxon>Bacillati</taxon>
        <taxon>Actinomycetota</taxon>
        <taxon>Actinomycetes</taxon>
        <taxon>Propionibacteriales</taxon>
        <taxon>Nocardioidaceae</taxon>
        <taxon>Aeromicrobium</taxon>
    </lineage>
</organism>
<keyword evidence="2" id="KW-1185">Reference proteome</keyword>
<dbReference type="AlphaFoldDB" id="A0A554S8X8"/>